<dbReference type="SUPFAM" id="SSF46785">
    <property type="entry name" value="Winged helix' DNA-binding domain"/>
    <property type="match status" value="1"/>
</dbReference>
<dbReference type="PANTHER" id="PTHR33164:SF43">
    <property type="entry name" value="HTH-TYPE TRANSCRIPTIONAL REPRESSOR YETL"/>
    <property type="match status" value="1"/>
</dbReference>
<protein>
    <recommendedName>
        <fullName evidence="1">HTH marR-type domain-containing protein</fullName>
    </recommendedName>
</protein>
<dbReference type="Pfam" id="PF01047">
    <property type="entry name" value="MarR"/>
    <property type="match status" value="1"/>
</dbReference>
<dbReference type="InterPro" id="IPR036388">
    <property type="entry name" value="WH-like_DNA-bd_sf"/>
</dbReference>
<organism evidence="2 3">
    <name type="scientific">Pseudonocardia xishanensis</name>
    <dbReference type="NCBI Taxonomy" id="630995"/>
    <lineage>
        <taxon>Bacteria</taxon>
        <taxon>Bacillati</taxon>
        <taxon>Actinomycetota</taxon>
        <taxon>Actinomycetes</taxon>
        <taxon>Pseudonocardiales</taxon>
        <taxon>Pseudonocardiaceae</taxon>
        <taxon>Pseudonocardia</taxon>
    </lineage>
</organism>
<dbReference type="InterPro" id="IPR036390">
    <property type="entry name" value="WH_DNA-bd_sf"/>
</dbReference>
<evidence type="ECO:0000313" key="2">
    <source>
        <dbReference type="EMBL" id="GAA4553264.1"/>
    </source>
</evidence>
<dbReference type="InterPro" id="IPR000835">
    <property type="entry name" value="HTH_MarR-typ"/>
</dbReference>
<gene>
    <name evidence="2" type="ORF">GCM10023175_48780</name>
</gene>
<proteinExistence type="predicted"/>
<sequence>MDAEQLADAFWGVARLLRGLTKEALAPWALTPSQFRAAGVLARHGSIRLSALAEHLRIAPRSATEVVDDLESRGLAERSPDPGDRRATLVALTEKGRALFHEIRAARHAQSADLFAVLDEQDRADLGRILRRVQEAAGQKAGPE</sequence>
<dbReference type="InterPro" id="IPR039422">
    <property type="entry name" value="MarR/SlyA-like"/>
</dbReference>
<keyword evidence="3" id="KW-1185">Reference proteome</keyword>
<dbReference type="PROSITE" id="PS50995">
    <property type="entry name" value="HTH_MARR_2"/>
    <property type="match status" value="1"/>
</dbReference>
<accession>A0ABP8RXC3</accession>
<dbReference type="Proteomes" id="UP001501598">
    <property type="component" value="Unassembled WGS sequence"/>
</dbReference>
<dbReference type="SMART" id="SM00347">
    <property type="entry name" value="HTH_MARR"/>
    <property type="match status" value="1"/>
</dbReference>
<dbReference type="EMBL" id="BAABGT010000075">
    <property type="protein sequence ID" value="GAA4553264.1"/>
    <property type="molecule type" value="Genomic_DNA"/>
</dbReference>
<comment type="caution">
    <text evidence="2">The sequence shown here is derived from an EMBL/GenBank/DDBJ whole genome shotgun (WGS) entry which is preliminary data.</text>
</comment>
<dbReference type="Gene3D" id="1.10.10.10">
    <property type="entry name" value="Winged helix-like DNA-binding domain superfamily/Winged helix DNA-binding domain"/>
    <property type="match status" value="1"/>
</dbReference>
<reference evidence="3" key="1">
    <citation type="journal article" date="2019" name="Int. J. Syst. Evol. Microbiol.">
        <title>The Global Catalogue of Microorganisms (GCM) 10K type strain sequencing project: providing services to taxonomists for standard genome sequencing and annotation.</title>
        <authorList>
            <consortium name="The Broad Institute Genomics Platform"/>
            <consortium name="The Broad Institute Genome Sequencing Center for Infectious Disease"/>
            <person name="Wu L."/>
            <person name="Ma J."/>
        </authorList>
    </citation>
    <scope>NUCLEOTIDE SEQUENCE [LARGE SCALE GENOMIC DNA]</scope>
    <source>
        <strain evidence="3">JCM 17906</strain>
    </source>
</reference>
<dbReference type="RefSeq" id="WP_345423004.1">
    <property type="nucleotide sequence ID" value="NZ_BAABGT010000075.1"/>
</dbReference>
<feature type="domain" description="HTH marR-type" evidence="1">
    <location>
        <begin position="3"/>
        <end position="135"/>
    </location>
</feature>
<dbReference type="PANTHER" id="PTHR33164">
    <property type="entry name" value="TRANSCRIPTIONAL REGULATOR, MARR FAMILY"/>
    <property type="match status" value="1"/>
</dbReference>
<evidence type="ECO:0000313" key="3">
    <source>
        <dbReference type="Proteomes" id="UP001501598"/>
    </source>
</evidence>
<evidence type="ECO:0000259" key="1">
    <source>
        <dbReference type="PROSITE" id="PS50995"/>
    </source>
</evidence>
<name>A0ABP8RXC3_9PSEU</name>